<evidence type="ECO:0000256" key="3">
    <source>
        <dbReference type="SAM" id="SignalP"/>
    </source>
</evidence>
<dbReference type="GO" id="GO:0009253">
    <property type="term" value="P:peptidoglycan catabolic process"/>
    <property type="evidence" value="ECO:0007669"/>
    <property type="project" value="InterPro"/>
</dbReference>
<dbReference type="PANTHER" id="PTHR11022:SF41">
    <property type="entry name" value="PEPTIDOGLYCAN-RECOGNITION PROTEIN LC-RELATED"/>
    <property type="match status" value="1"/>
</dbReference>
<dbReference type="GO" id="GO:0008270">
    <property type="term" value="F:zinc ion binding"/>
    <property type="evidence" value="ECO:0007669"/>
    <property type="project" value="InterPro"/>
</dbReference>
<feature type="domain" description="N-acetylmuramoyl-L-alanine amidase" evidence="4">
    <location>
        <begin position="336"/>
        <end position="497"/>
    </location>
</feature>
<dbReference type="SMART" id="SM00701">
    <property type="entry name" value="PGRP"/>
    <property type="match status" value="1"/>
</dbReference>
<feature type="chain" id="PRO_5022942160" description="N-acetylmuramoyl-L-alanine amidase" evidence="3">
    <location>
        <begin position="43"/>
        <end position="963"/>
    </location>
</feature>
<reference evidence="6 7" key="1">
    <citation type="submission" date="2019-09" db="EMBL/GenBank/DDBJ databases">
        <title>Arthrobacter zafarii sp. nov., a moderately thermotolerant and halotolerant actinobacterium isolated from Cholistan desert soil of Pakistan.</title>
        <authorList>
            <person name="Amin A."/>
            <person name="Ahmed I."/>
            <person name="Khalid N."/>
            <person name="Schumann P."/>
            <person name="Busse H.J."/>
            <person name="Khan I.U."/>
            <person name="Li S."/>
            <person name="Li W.J."/>
        </authorList>
    </citation>
    <scope>NUCLEOTIDE SEQUENCE [LARGE SCALE GENOMIC DNA]</scope>
    <source>
        <strain evidence="6 7">NCCP-1664</strain>
    </source>
</reference>
<gene>
    <name evidence="6" type="ORF">NCCP1664_07210</name>
</gene>
<dbReference type="Pfam" id="PF01510">
    <property type="entry name" value="Amidase_2"/>
    <property type="match status" value="1"/>
</dbReference>
<feature type="region of interest" description="Disordered" evidence="2">
    <location>
        <begin position="52"/>
        <end position="74"/>
    </location>
</feature>
<evidence type="ECO:0008006" key="8">
    <source>
        <dbReference type="Google" id="ProtNLM"/>
    </source>
</evidence>
<keyword evidence="3" id="KW-0732">Signal</keyword>
<accession>A0A5A7NMQ7</accession>
<dbReference type="RefSeq" id="WP_149955859.1">
    <property type="nucleotide sequence ID" value="NZ_BKDJ01000002.1"/>
</dbReference>
<dbReference type="InterPro" id="IPR006619">
    <property type="entry name" value="PGRP_domain_met/bac"/>
</dbReference>
<dbReference type="PROSITE" id="PS51318">
    <property type="entry name" value="TAT"/>
    <property type="match status" value="1"/>
</dbReference>
<evidence type="ECO:0000256" key="1">
    <source>
        <dbReference type="ARBA" id="ARBA00007553"/>
    </source>
</evidence>
<organism evidence="6 7">
    <name type="scientific">Zafaria cholistanensis</name>
    <dbReference type="NCBI Taxonomy" id="1682741"/>
    <lineage>
        <taxon>Bacteria</taxon>
        <taxon>Bacillati</taxon>
        <taxon>Actinomycetota</taxon>
        <taxon>Actinomycetes</taxon>
        <taxon>Micrococcales</taxon>
        <taxon>Micrococcaceae</taxon>
        <taxon>Zafaria</taxon>
    </lineage>
</organism>
<dbReference type="GO" id="GO:0005975">
    <property type="term" value="P:carbohydrate metabolic process"/>
    <property type="evidence" value="ECO:0007669"/>
    <property type="project" value="UniProtKB-ARBA"/>
</dbReference>
<feature type="compositionally biased region" description="Low complexity" evidence="2">
    <location>
        <begin position="52"/>
        <end position="61"/>
    </location>
</feature>
<dbReference type="Proteomes" id="UP000325307">
    <property type="component" value="Unassembled WGS sequence"/>
</dbReference>
<comment type="similarity">
    <text evidence="1">Belongs to the N-acetylmuramoyl-L-alanine amidase 2 family.</text>
</comment>
<dbReference type="PANTHER" id="PTHR11022">
    <property type="entry name" value="PEPTIDOGLYCAN RECOGNITION PROTEIN"/>
    <property type="match status" value="1"/>
</dbReference>
<dbReference type="GO" id="GO:0008745">
    <property type="term" value="F:N-acetylmuramoyl-L-alanine amidase activity"/>
    <property type="evidence" value="ECO:0007669"/>
    <property type="project" value="InterPro"/>
</dbReference>
<dbReference type="EMBL" id="BKDJ01000002">
    <property type="protein sequence ID" value="GER22224.1"/>
    <property type="molecule type" value="Genomic_DNA"/>
</dbReference>
<dbReference type="InterPro" id="IPR036505">
    <property type="entry name" value="Amidase/PGRP_sf"/>
</dbReference>
<name>A0A5A7NMQ7_9MICC</name>
<evidence type="ECO:0000259" key="4">
    <source>
        <dbReference type="SMART" id="SM00644"/>
    </source>
</evidence>
<evidence type="ECO:0000256" key="2">
    <source>
        <dbReference type="SAM" id="MobiDB-lite"/>
    </source>
</evidence>
<dbReference type="InterPro" id="IPR006311">
    <property type="entry name" value="TAT_signal"/>
</dbReference>
<evidence type="ECO:0000313" key="6">
    <source>
        <dbReference type="EMBL" id="GER22224.1"/>
    </source>
</evidence>
<dbReference type="CDD" id="cd06583">
    <property type="entry name" value="PGRP"/>
    <property type="match status" value="1"/>
</dbReference>
<sequence length="963" mass="98851">MTRLSEPASGRFRRPALLPTALATVLAAALLAVPGPAAPARAAPAASAIEGAPAEGAPAEEVPAEEVPAEEVPAEGVPVEEAAPVDGQGVRELPVDGVDGQAARSRAARAEAEPLTGAIPQDAAAALPLPERPLQDPPPAGPAAEADPSDDGQLAALTAPRATPGFTAAGLTWSAEAGNRVLEAALRVREDGEWSGWMSLEVLPGSTGEGPGSRTAKAGTDPVLTLGADGVQARVLTATGQAPADLSISLVSAGTAATDGRLEPAPAGTAVAVPAGTGNAGTGTVTALPASYAVSASAASTALDAKLPASVDGAALRPALVTRAQWGANESQSDTTDRRSLRLKAMYVHHTASSNNYTRAQAYQQIRAIYDYHTRSLGWDDIGYQFLVDRFGTIYEGRRGALTQLTVGAQAGGYNAETIGVSMLGNFDIAAPPPAAVGALAKVLAWKGYQYNLDVTGRTTLTTTVAGPSTARAQDGTRVRVPVVLGHRDTNQTACPGRYLYPKLGSIRQDVARRIKAATARYGKAGDALAAPAPAAVTPAAVTAAGTVRLEWKPVDRAVAYQVMYRGALHGESFTDGRIWRAGRTTTGTTAKLPLEAGETIVYGVRALDSSGRTGAITKLGQATRGVSLESQVKASHWRRSTDPGAPGGIAFTANGSNATLGVAGTRGTARVSVTALSGTAPASLSVKVGGTQVGTLSFPPSGDYVTKTLALPSGSAGTLTLVAGGPGVKVAGIALPRAAAAAPPGTRIAPAAKPALSSGPSRFLLSRAAAFSWKPQKDAARYTVWARRAAHGEAMPSSWTRIATTTATSLDVPVRNGETVQVGVRAVSRFGGSSPRASFAALTRTPLMESLKRSSSWRVATGPDFYADKAYRSRTKGAWLRLGGVRDARGVQVVAARGSGYGRIAVYAGTRRVGTIDLSSTRDRARDRVRYTVELPSTFSGTITVRTLDNKTAKVSRIIAAR</sequence>
<dbReference type="SUPFAM" id="SSF55846">
    <property type="entry name" value="N-acetylmuramoyl-L-alanine amidase-like"/>
    <property type="match status" value="1"/>
</dbReference>
<dbReference type="AlphaFoldDB" id="A0A5A7NMQ7"/>
<protein>
    <recommendedName>
        <fullName evidence="8">N-acetylmuramoyl-L-alanine amidase</fullName>
    </recommendedName>
</protein>
<feature type="region of interest" description="Disordered" evidence="2">
    <location>
        <begin position="99"/>
        <end position="151"/>
    </location>
</feature>
<keyword evidence="7" id="KW-1185">Reference proteome</keyword>
<dbReference type="SMART" id="SM00644">
    <property type="entry name" value="Ami_2"/>
    <property type="match status" value="1"/>
</dbReference>
<dbReference type="OrthoDB" id="514320at2"/>
<feature type="compositionally biased region" description="Acidic residues" evidence="2">
    <location>
        <begin position="62"/>
        <end position="73"/>
    </location>
</feature>
<comment type="caution">
    <text evidence="6">The sequence shown here is derived from an EMBL/GenBank/DDBJ whole genome shotgun (WGS) entry which is preliminary data.</text>
</comment>
<evidence type="ECO:0000259" key="5">
    <source>
        <dbReference type="SMART" id="SM00701"/>
    </source>
</evidence>
<dbReference type="Gene3D" id="3.40.80.10">
    <property type="entry name" value="Peptidoglycan recognition protein-like"/>
    <property type="match status" value="1"/>
</dbReference>
<feature type="signal peptide" evidence="3">
    <location>
        <begin position="1"/>
        <end position="42"/>
    </location>
</feature>
<dbReference type="InterPro" id="IPR013783">
    <property type="entry name" value="Ig-like_fold"/>
</dbReference>
<dbReference type="Gene3D" id="2.60.40.10">
    <property type="entry name" value="Immunoglobulins"/>
    <property type="match status" value="2"/>
</dbReference>
<dbReference type="InterPro" id="IPR002502">
    <property type="entry name" value="Amidase_domain"/>
</dbReference>
<dbReference type="InterPro" id="IPR015510">
    <property type="entry name" value="PGRP"/>
</dbReference>
<evidence type="ECO:0000313" key="7">
    <source>
        <dbReference type="Proteomes" id="UP000325307"/>
    </source>
</evidence>
<feature type="domain" description="Peptidoglycan recognition protein family" evidence="5">
    <location>
        <begin position="318"/>
        <end position="466"/>
    </location>
</feature>
<proteinExistence type="inferred from homology"/>